<feature type="domain" description="POTRA" evidence="1">
    <location>
        <begin position="40"/>
        <end position="101"/>
    </location>
</feature>
<evidence type="ECO:0000313" key="3">
    <source>
        <dbReference type="Proteomes" id="UP000305730"/>
    </source>
</evidence>
<dbReference type="EMBL" id="PNCK01000256">
    <property type="protein sequence ID" value="TMP34730.1"/>
    <property type="molecule type" value="Genomic_DNA"/>
</dbReference>
<protein>
    <submittedName>
        <fullName evidence="2">Outer membrane protein assembly factor</fullName>
    </submittedName>
</protein>
<organism evidence="2 3">
    <name type="scientific">Pseudoalteromonas citrea</name>
    <dbReference type="NCBI Taxonomy" id="43655"/>
    <lineage>
        <taxon>Bacteria</taxon>
        <taxon>Pseudomonadati</taxon>
        <taxon>Pseudomonadota</taxon>
        <taxon>Gammaproteobacteria</taxon>
        <taxon>Alteromonadales</taxon>
        <taxon>Pseudoalteromonadaceae</taxon>
        <taxon>Pseudoalteromonas</taxon>
    </lineage>
</organism>
<proteinExistence type="predicted"/>
<reference evidence="3" key="1">
    <citation type="submission" date="2019-06" db="EMBL/GenBank/DDBJ databases">
        <title>Co-occurence of chitin degradation, pigmentation and bioactivity in marine Pseudoalteromonas.</title>
        <authorList>
            <person name="Sonnenschein E.C."/>
            <person name="Bech P.K."/>
        </authorList>
    </citation>
    <scope>NUCLEOTIDE SEQUENCE [LARGE SCALE GENOMIC DNA]</scope>
    <source>
        <strain evidence="3">S2233</strain>
    </source>
</reference>
<dbReference type="Gene3D" id="3.10.20.310">
    <property type="entry name" value="membrane protein fhac"/>
    <property type="match status" value="1"/>
</dbReference>
<name>A0ABY2W379_9GAMM</name>
<gene>
    <name evidence="2" type="ORF">CWB97_23045</name>
</gene>
<feature type="non-terminal residue" evidence="2">
    <location>
        <position position="1"/>
    </location>
</feature>
<accession>A0ABY2W379</accession>
<dbReference type="InterPro" id="IPR010827">
    <property type="entry name" value="BamA/TamA_POTRA"/>
</dbReference>
<dbReference type="Proteomes" id="UP000305730">
    <property type="component" value="Unassembled WGS sequence"/>
</dbReference>
<evidence type="ECO:0000259" key="1">
    <source>
        <dbReference type="Pfam" id="PF07244"/>
    </source>
</evidence>
<comment type="caution">
    <text evidence="2">The sequence shown here is derived from an EMBL/GenBank/DDBJ whole genome shotgun (WGS) entry which is preliminary data.</text>
</comment>
<keyword evidence="3" id="KW-1185">Reference proteome</keyword>
<dbReference type="Pfam" id="PF07244">
    <property type="entry name" value="POTRA"/>
    <property type="match status" value="1"/>
</dbReference>
<sequence length="102" mass="11893">KSRLTLFPIADSGKIVVPQHYTFEEYLREKGYLTFSKTKKVLDPYVRLKLASAKFDEKKYEEDKEKVLEFYNSIGYRDATIEKDTVYSTIGGNLNIDLKVNE</sequence>
<evidence type="ECO:0000313" key="2">
    <source>
        <dbReference type="EMBL" id="TMP34730.1"/>
    </source>
</evidence>
<dbReference type="RefSeq" id="WP_212751988.1">
    <property type="nucleotide sequence ID" value="NZ_PNCK01000256.1"/>
</dbReference>
<feature type="non-terminal residue" evidence="2">
    <location>
        <position position="102"/>
    </location>
</feature>